<reference evidence="3 4" key="1">
    <citation type="journal article" date="2014" name="Genome Announc.">
        <title>Draft genome sequences of eight enterohepatic helicobacter species isolated from both laboratory and wild rodents.</title>
        <authorList>
            <person name="Sheh A."/>
            <person name="Shen Z."/>
            <person name="Fox J.G."/>
        </authorList>
    </citation>
    <scope>NUCLEOTIDE SEQUENCE [LARGE SCALE GENOMIC DNA]</scope>
    <source>
        <strain evidence="3 4">MIT 09-6949</strain>
    </source>
</reference>
<proteinExistence type="predicted"/>
<keyword evidence="2" id="KW-0812">Transmembrane</keyword>
<protein>
    <submittedName>
        <fullName evidence="3">Uncharacterized protein</fullName>
    </submittedName>
</protein>
<comment type="caution">
    <text evidence="3">The sequence shown here is derived from an EMBL/GenBank/DDBJ whole genome shotgun (WGS) entry which is preliminary data.</text>
</comment>
<dbReference type="Proteomes" id="UP000029733">
    <property type="component" value="Unassembled WGS sequence"/>
</dbReference>
<dbReference type="AlphaFoldDB" id="A0A4U8TF00"/>
<keyword evidence="1" id="KW-0175">Coiled coil</keyword>
<dbReference type="EMBL" id="JRPR02000001">
    <property type="protein sequence ID" value="TLD97287.1"/>
    <property type="molecule type" value="Genomic_DNA"/>
</dbReference>
<keyword evidence="4" id="KW-1185">Reference proteome</keyword>
<keyword evidence="2" id="KW-1133">Transmembrane helix</keyword>
<name>A0A4U8TF00_9HELI</name>
<dbReference type="RefSeq" id="WP_034352523.1">
    <property type="nucleotide sequence ID" value="NZ_JRPR02000001.1"/>
</dbReference>
<evidence type="ECO:0000313" key="4">
    <source>
        <dbReference type="Proteomes" id="UP000029733"/>
    </source>
</evidence>
<dbReference type="STRING" id="1677920.LS71_01135"/>
<feature type="coiled-coil region" evidence="1">
    <location>
        <begin position="43"/>
        <end position="70"/>
    </location>
</feature>
<evidence type="ECO:0000313" key="3">
    <source>
        <dbReference type="EMBL" id="TLD97287.1"/>
    </source>
</evidence>
<keyword evidence="2" id="KW-0472">Membrane</keyword>
<organism evidence="3 4">
    <name type="scientific">Helicobacter jaachi</name>
    <dbReference type="NCBI Taxonomy" id="1677920"/>
    <lineage>
        <taxon>Bacteria</taxon>
        <taxon>Pseudomonadati</taxon>
        <taxon>Campylobacterota</taxon>
        <taxon>Epsilonproteobacteria</taxon>
        <taxon>Campylobacterales</taxon>
        <taxon>Helicobacteraceae</taxon>
        <taxon>Helicobacter</taxon>
    </lineage>
</organism>
<gene>
    <name evidence="3" type="ORF">LS71_000590</name>
</gene>
<dbReference type="OrthoDB" id="5324498at2"/>
<sequence>MFNLSFYVVCWLSFFLLCLPVIFSGLLAVALDNDKQDNQPSRLSTLSSELDEYANNKEKLKALLDEFLKTYKTYPKDGEEYSLWLDIISRFAVNMNLMEVDEVVNFQDTLESANPESKPSIKEAIGKALQKRENKQK</sequence>
<feature type="transmembrane region" description="Helical" evidence="2">
    <location>
        <begin position="6"/>
        <end position="31"/>
    </location>
</feature>
<accession>A0A4U8TF00</accession>
<evidence type="ECO:0000256" key="1">
    <source>
        <dbReference type="SAM" id="Coils"/>
    </source>
</evidence>
<evidence type="ECO:0000256" key="2">
    <source>
        <dbReference type="SAM" id="Phobius"/>
    </source>
</evidence>